<geneLocation type="plasmid" evidence="2">
    <name>pKM77-8_1</name>
</geneLocation>
<evidence type="ECO:0000256" key="1">
    <source>
        <dbReference type="SAM" id="MobiDB-lite"/>
    </source>
</evidence>
<dbReference type="AlphaFoldDB" id="A0AAT9I0G0"/>
<sequence>MKHCWNAAVEYVDDHRNSRTGKSASERWKKVTGPLLAGVRKLHWPNWTTATRHSREHILAAIGDRMARQGLACRPLPERDLENDTGKSRNTIRDALEAFVEDGVLIRTRTYDQSMGPKASHEFSLNLLALDFRAETSEPPCSHSPAPAAGPGSASLRPWPSTPAPHRHAALHPQRLHPHPSPTRAQLTNVETGLQVLRTLRIAQAGRKGWELTGQAVRELRSMTQRKAATAARIERERSAFARAWEATREKLQRRWQEQKEKALQRRAAADQSRREQWWASLPAEERKTRRDEWKARFRELTQAQQKARVTELRERRYMAKWGAAA</sequence>
<reference evidence="2" key="1">
    <citation type="submission" date="2024-06" db="EMBL/GenBank/DDBJ databases">
        <authorList>
            <consortium name="consrtm"/>
            <person name="Uemura M."/>
            <person name="Terahara T."/>
        </authorList>
    </citation>
    <scope>NUCLEOTIDE SEQUENCE</scope>
    <source>
        <strain evidence="2">KM77-8</strain>
        <plasmid evidence="2">pKM77-8_1</plasmid>
    </source>
</reference>
<proteinExistence type="predicted"/>
<dbReference type="EMBL" id="AP035769">
    <property type="protein sequence ID" value="BFO23072.1"/>
    <property type="molecule type" value="Genomic_DNA"/>
</dbReference>
<feature type="compositionally biased region" description="Basic residues" evidence="1">
    <location>
        <begin position="165"/>
        <end position="178"/>
    </location>
</feature>
<organism evidence="2">
    <name type="scientific">Streptomyces haneummycinicus</name>
    <dbReference type="NCBI Taxonomy" id="3074435"/>
    <lineage>
        <taxon>Bacteria</taxon>
        <taxon>Bacillati</taxon>
        <taxon>Actinomycetota</taxon>
        <taxon>Actinomycetes</taxon>
        <taxon>Kitasatosporales</taxon>
        <taxon>Streptomycetaceae</taxon>
        <taxon>Streptomyces</taxon>
    </lineage>
</organism>
<protein>
    <recommendedName>
        <fullName evidence="3">GntR family transcriptional regulator</fullName>
    </recommendedName>
</protein>
<name>A0AAT9I0G0_9ACTN</name>
<evidence type="ECO:0000313" key="2">
    <source>
        <dbReference type="EMBL" id="BFO23072.1"/>
    </source>
</evidence>
<feature type="compositionally biased region" description="Low complexity" evidence="1">
    <location>
        <begin position="137"/>
        <end position="155"/>
    </location>
</feature>
<keyword evidence="2" id="KW-0614">Plasmid</keyword>
<evidence type="ECO:0008006" key="3">
    <source>
        <dbReference type="Google" id="ProtNLM"/>
    </source>
</evidence>
<dbReference type="Gene3D" id="1.10.10.10">
    <property type="entry name" value="Winged helix-like DNA-binding domain superfamily/Winged helix DNA-binding domain"/>
    <property type="match status" value="1"/>
</dbReference>
<reference evidence="2" key="2">
    <citation type="submission" date="2024-07" db="EMBL/GenBank/DDBJ databases">
        <title>Streptomyces haneummycinica sp. nov., a new antibiotic-producing actinobacterium isolated from marine sediment.</title>
        <authorList>
            <person name="Uemura M."/>
            <person name="Hamada M."/>
            <person name="Hirano S."/>
            <person name="Kobayashi K."/>
            <person name="Ohshiro T."/>
            <person name="Kobayashi T."/>
            <person name="Terahara T."/>
        </authorList>
    </citation>
    <scope>NUCLEOTIDE SEQUENCE</scope>
    <source>
        <strain evidence="2">KM77-8</strain>
        <plasmid evidence="2">pKM77-8_1</plasmid>
    </source>
</reference>
<accession>A0AAT9I0G0</accession>
<dbReference type="InterPro" id="IPR036388">
    <property type="entry name" value="WH-like_DNA-bd_sf"/>
</dbReference>
<gene>
    <name evidence="2" type="ORF">SHKM778_94600</name>
</gene>
<feature type="region of interest" description="Disordered" evidence="1">
    <location>
        <begin position="136"/>
        <end position="182"/>
    </location>
</feature>